<evidence type="ECO:0000256" key="1">
    <source>
        <dbReference type="ARBA" id="ARBA00021292"/>
    </source>
</evidence>
<dbReference type="InterPro" id="IPR050194">
    <property type="entry name" value="Glycosyltransferase_grp1"/>
</dbReference>
<keyword evidence="2" id="KW-0808">Transferase</keyword>
<dbReference type="Pfam" id="PF13692">
    <property type="entry name" value="Glyco_trans_1_4"/>
    <property type="match status" value="1"/>
</dbReference>
<organism evidence="2 3">
    <name type="scientific">Microbacterium esteraromaticum</name>
    <dbReference type="NCBI Taxonomy" id="57043"/>
    <lineage>
        <taxon>Bacteria</taxon>
        <taxon>Bacillati</taxon>
        <taxon>Actinomycetota</taxon>
        <taxon>Actinomycetes</taxon>
        <taxon>Micrococcales</taxon>
        <taxon>Microbacteriaceae</taxon>
        <taxon>Microbacterium</taxon>
    </lineage>
</organism>
<dbReference type="EMBL" id="CP043732">
    <property type="protein sequence ID" value="QMU97411.1"/>
    <property type="molecule type" value="Genomic_DNA"/>
</dbReference>
<dbReference type="SUPFAM" id="SSF53756">
    <property type="entry name" value="UDP-Glycosyltransferase/glycogen phosphorylase"/>
    <property type="match status" value="1"/>
</dbReference>
<proteinExistence type="predicted"/>
<dbReference type="SUPFAM" id="SSF53448">
    <property type="entry name" value="Nucleotide-diphospho-sugar transferases"/>
    <property type="match status" value="1"/>
</dbReference>
<evidence type="ECO:0000313" key="2">
    <source>
        <dbReference type="EMBL" id="QMU97411.1"/>
    </source>
</evidence>
<dbReference type="InterPro" id="IPR029044">
    <property type="entry name" value="Nucleotide-diphossugar_trans"/>
</dbReference>
<evidence type="ECO:0000313" key="3">
    <source>
        <dbReference type="Proteomes" id="UP000515708"/>
    </source>
</evidence>
<dbReference type="Gene3D" id="3.40.50.2000">
    <property type="entry name" value="Glycogen Phosphorylase B"/>
    <property type="match status" value="2"/>
</dbReference>
<sequence>MAYRGVGLRVLRISHSATVGPWRARERALRGRGEQIELITARRWHAGGAEVMLDDAEPWVRPASTLGRHPALFLYSPGPLWQALGEQWDVIDIHEEPFALATAEVLLLRWLRRQTAPFVLYSAQNIRKRYPVPFRWFERMALRAASGLSVCNSEAGAICVDKGFSGRPQLVPLGVETERMPDDAGRPAVADDEPIVVGFVGRLVEEKGLQVLLRAVAAQPRLHARLAGDGPLAGEIGERSRVLGIADRVELVGAVAPARMPEFYASIDVLAVPTVPTPAWTEQFGRVAVEAMAAGVPVVSSDAGALPEVVGGAGLIVPRGDAAALSEALVRASGPEHSALRTAGFARARECSWEAVADRLRDLYRATTRAVSTAPHRLEVVVVAYGSPELLRRSLEPVAGLPVTVIDNSSLQEIRDLCAELGVRYLDAGGNLGFGPAVNRVLADRLAPGADVLLLNPDAVISEFDAHRLHRALRADPSLASVGPRQADETGRQARVRWPFPSPAGAWLDAVGAGRLRRGGGFVIGSVLLLRSEALEHVGAFDERFFLYAEETDWAYRAHLMGWRHGVAEDIEALHVGAGTSSDPRRREALFFASQERYFRKHHGAIGWASARTAGWLGATMRSVALRGERGAQARRRAALYRLGPVRIEKRFRETAPAAESAVA</sequence>
<dbReference type="CDD" id="cd03801">
    <property type="entry name" value="GT4_PimA-like"/>
    <property type="match status" value="1"/>
</dbReference>
<protein>
    <recommendedName>
        <fullName evidence="1">D-inositol 3-phosphate glycosyltransferase</fullName>
    </recommendedName>
</protein>
<dbReference type="Gene3D" id="3.90.550.10">
    <property type="entry name" value="Spore Coat Polysaccharide Biosynthesis Protein SpsA, Chain A"/>
    <property type="match status" value="1"/>
</dbReference>
<name>A0A7D7WG91_9MICO</name>
<dbReference type="PANTHER" id="PTHR45947:SF3">
    <property type="entry name" value="SULFOQUINOVOSYL TRANSFERASE SQD2"/>
    <property type="match status" value="1"/>
</dbReference>
<reference evidence="2 3" key="1">
    <citation type="journal article" date="2020" name="Front. Microbiol.">
        <title>Design of Bacterial Strain-Specific qPCR Assays Using NGS Data and Publicly Available Resources and Its Application to Track Biocontrol Strains.</title>
        <authorList>
            <person name="Hernandez I."/>
            <person name="Sant C."/>
            <person name="Martinez R."/>
            <person name="Fernandez C."/>
        </authorList>
    </citation>
    <scope>NUCLEOTIDE SEQUENCE [LARGE SCALE GENOMIC DNA]</scope>
    <source>
        <strain evidence="2 3">B24</strain>
    </source>
</reference>
<dbReference type="AlphaFoldDB" id="A0A7D7WG91"/>
<dbReference type="GO" id="GO:0016758">
    <property type="term" value="F:hexosyltransferase activity"/>
    <property type="evidence" value="ECO:0007669"/>
    <property type="project" value="TreeGrafter"/>
</dbReference>
<dbReference type="PANTHER" id="PTHR45947">
    <property type="entry name" value="SULFOQUINOVOSYL TRANSFERASE SQD2"/>
    <property type="match status" value="1"/>
</dbReference>
<dbReference type="Proteomes" id="UP000515708">
    <property type="component" value="Chromosome"/>
</dbReference>
<gene>
    <name evidence="2" type="ORF">FVO59_09420</name>
</gene>
<accession>A0A7D7WG91</accession>